<dbReference type="STRING" id="756272.Plabr_4123"/>
<gene>
    <name evidence="2" type="ordered locus">Plabr_4123</name>
</gene>
<name>F0SHE4_RUBBR</name>
<keyword evidence="1" id="KW-1133">Transmembrane helix</keyword>
<dbReference type="OrthoDB" id="199365at2"/>
<dbReference type="InterPro" id="IPR018676">
    <property type="entry name" value="DUF2149"/>
</dbReference>
<dbReference type="AlphaFoldDB" id="F0SHE4"/>
<dbReference type="RefSeq" id="WP_013630405.1">
    <property type="nucleotide sequence ID" value="NC_015174.1"/>
</dbReference>
<feature type="transmembrane region" description="Helical" evidence="1">
    <location>
        <begin position="20"/>
        <end position="42"/>
    </location>
</feature>
<evidence type="ECO:0008006" key="4">
    <source>
        <dbReference type="Google" id="ProtNLM"/>
    </source>
</evidence>
<dbReference type="HOGENOM" id="CLU_156335_0_0_0"/>
<keyword evidence="1" id="KW-0812">Transmembrane</keyword>
<reference evidence="3" key="1">
    <citation type="submission" date="2011-02" db="EMBL/GenBank/DDBJ databases">
        <title>The complete genome of Planctomyces brasiliensis DSM 5305.</title>
        <authorList>
            <person name="Lucas S."/>
            <person name="Copeland A."/>
            <person name="Lapidus A."/>
            <person name="Bruce D."/>
            <person name="Goodwin L."/>
            <person name="Pitluck S."/>
            <person name="Kyrpides N."/>
            <person name="Mavromatis K."/>
            <person name="Pagani I."/>
            <person name="Ivanova N."/>
            <person name="Ovchinnikova G."/>
            <person name="Lu M."/>
            <person name="Detter J.C."/>
            <person name="Han C."/>
            <person name="Land M."/>
            <person name="Hauser L."/>
            <person name="Markowitz V."/>
            <person name="Cheng J.-F."/>
            <person name="Hugenholtz P."/>
            <person name="Woyke T."/>
            <person name="Wu D."/>
            <person name="Tindall B."/>
            <person name="Pomrenke H.G."/>
            <person name="Brambilla E."/>
            <person name="Klenk H.-P."/>
            <person name="Eisen J.A."/>
        </authorList>
    </citation>
    <scope>NUCLEOTIDE SEQUENCE [LARGE SCALE GENOMIC DNA]</scope>
    <source>
        <strain evidence="3">ATCC 49424 / DSM 5305 / JCM 21570 / NBRC 103401 / IFAM 1448</strain>
    </source>
</reference>
<evidence type="ECO:0000313" key="3">
    <source>
        <dbReference type="Proteomes" id="UP000006860"/>
    </source>
</evidence>
<dbReference type="Proteomes" id="UP000006860">
    <property type="component" value="Chromosome"/>
</dbReference>
<organism evidence="2 3">
    <name type="scientific">Rubinisphaera brasiliensis (strain ATCC 49424 / DSM 5305 / JCM 21570 / IAM 15109 / NBRC 103401 / IFAM 1448)</name>
    <name type="common">Planctomyces brasiliensis</name>
    <dbReference type="NCBI Taxonomy" id="756272"/>
    <lineage>
        <taxon>Bacteria</taxon>
        <taxon>Pseudomonadati</taxon>
        <taxon>Planctomycetota</taxon>
        <taxon>Planctomycetia</taxon>
        <taxon>Planctomycetales</taxon>
        <taxon>Planctomycetaceae</taxon>
        <taxon>Rubinisphaera</taxon>
    </lineage>
</organism>
<evidence type="ECO:0000256" key="1">
    <source>
        <dbReference type="SAM" id="Phobius"/>
    </source>
</evidence>
<evidence type="ECO:0000313" key="2">
    <source>
        <dbReference type="EMBL" id="ADY61699.1"/>
    </source>
</evidence>
<dbReference type="EMBL" id="CP002546">
    <property type="protein sequence ID" value="ADY61699.1"/>
    <property type="molecule type" value="Genomic_DNA"/>
</dbReference>
<protein>
    <recommendedName>
        <fullName evidence="4">DUF2149 domain-containing protein</fullName>
    </recommendedName>
</protein>
<sequence length="108" mass="12029">MKRRRRFSENLADDDPLSLVPNLFDLSIVLAIAFLLTALGAMNISDLVQPDEEWMLIRKNSAGQTEVLSRNGESLQLQQLNPRKAGGQGMRLGVAYELDNGEVIYVPD</sequence>
<proteinExistence type="predicted"/>
<dbReference type="Pfam" id="PF09919">
    <property type="entry name" value="DUF2149"/>
    <property type="match status" value="1"/>
</dbReference>
<accession>F0SHE4</accession>
<keyword evidence="3" id="KW-1185">Reference proteome</keyword>
<keyword evidence="1" id="KW-0472">Membrane</keyword>
<dbReference type="KEGG" id="pbs:Plabr_4123"/>
<dbReference type="eggNOG" id="COG4744">
    <property type="taxonomic scope" value="Bacteria"/>
</dbReference>